<dbReference type="PANTHER" id="PTHR30250:SF11">
    <property type="entry name" value="O-ANTIGEN TRANSPORTER-RELATED"/>
    <property type="match status" value="1"/>
</dbReference>
<feature type="transmembrane region" description="Helical" evidence="6">
    <location>
        <begin position="421"/>
        <end position="441"/>
    </location>
</feature>
<dbReference type="EMBL" id="FMVJ01000004">
    <property type="protein sequence ID" value="SCY57055.1"/>
    <property type="molecule type" value="Genomic_DNA"/>
</dbReference>
<feature type="transmembrane region" description="Helical" evidence="6">
    <location>
        <begin position="361"/>
        <end position="381"/>
    </location>
</feature>
<organism evidence="7 8">
    <name type="scientific">Microvirga guangxiensis</name>
    <dbReference type="NCBI Taxonomy" id="549386"/>
    <lineage>
        <taxon>Bacteria</taxon>
        <taxon>Pseudomonadati</taxon>
        <taxon>Pseudomonadota</taxon>
        <taxon>Alphaproteobacteria</taxon>
        <taxon>Hyphomicrobiales</taxon>
        <taxon>Methylobacteriaceae</taxon>
        <taxon>Microvirga</taxon>
    </lineage>
</organism>
<evidence type="ECO:0000256" key="6">
    <source>
        <dbReference type="SAM" id="Phobius"/>
    </source>
</evidence>
<evidence type="ECO:0000256" key="4">
    <source>
        <dbReference type="ARBA" id="ARBA00022989"/>
    </source>
</evidence>
<dbReference type="GO" id="GO:0005886">
    <property type="term" value="C:plasma membrane"/>
    <property type="evidence" value="ECO:0007669"/>
    <property type="project" value="UniProtKB-SubCell"/>
</dbReference>
<feature type="transmembrane region" description="Helical" evidence="6">
    <location>
        <begin position="179"/>
        <end position="202"/>
    </location>
</feature>
<dbReference type="Proteomes" id="UP000199569">
    <property type="component" value="Unassembled WGS sequence"/>
</dbReference>
<feature type="transmembrane region" description="Helical" evidence="6">
    <location>
        <begin position="296"/>
        <end position="314"/>
    </location>
</feature>
<feature type="transmembrane region" description="Helical" evidence="6">
    <location>
        <begin position="447"/>
        <end position="470"/>
    </location>
</feature>
<dbReference type="AlphaFoldDB" id="A0A1G5GZM5"/>
<dbReference type="OrthoDB" id="9815248at2"/>
<feature type="transmembrane region" description="Helical" evidence="6">
    <location>
        <begin position="124"/>
        <end position="145"/>
    </location>
</feature>
<proteinExistence type="predicted"/>
<feature type="transmembrane region" description="Helical" evidence="6">
    <location>
        <begin position="387"/>
        <end position="409"/>
    </location>
</feature>
<dbReference type="STRING" id="549386.SAMN02927923_01714"/>
<keyword evidence="4 6" id="KW-1133">Transmembrane helix</keyword>
<feature type="transmembrane region" description="Helical" evidence="6">
    <location>
        <begin position="152"/>
        <end position="173"/>
    </location>
</feature>
<feature type="transmembrane region" description="Helical" evidence="6">
    <location>
        <begin position="81"/>
        <end position="104"/>
    </location>
</feature>
<gene>
    <name evidence="7" type="ORF">SAMN02927923_01714</name>
</gene>
<reference evidence="7 8" key="1">
    <citation type="submission" date="2016-10" db="EMBL/GenBank/DDBJ databases">
        <authorList>
            <person name="de Groot N.N."/>
        </authorList>
    </citation>
    <scope>NUCLEOTIDE SEQUENCE [LARGE SCALE GENOMIC DNA]</scope>
    <source>
        <strain evidence="7 8">CGMCC 1.7666</strain>
    </source>
</reference>
<dbReference type="PANTHER" id="PTHR30250">
    <property type="entry name" value="PST FAMILY PREDICTED COLANIC ACID TRANSPORTER"/>
    <property type="match status" value="1"/>
</dbReference>
<dbReference type="InterPro" id="IPR050833">
    <property type="entry name" value="Poly_Biosynth_Transport"/>
</dbReference>
<feature type="transmembrane region" description="Helical" evidence="6">
    <location>
        <begin position="326"/>
        <end position="349"/>
    </location>
</feature>
<evidence type="ECO:0000256" key="3">
    <source>
        <dbReference type="ARBA" id="ARBA00022692"/>
    </source>
</evidence>
<keyword evidence="8" id="KW-1185">Reference proteome</keyword>
<keyword evidence="3 6" id="KW-0812">Transmembrane</keyword>
<sequence length="497" mass="53867">MAKGESKVIMRHGRVYGIANLINRGAGLILLPVYTHVLTPAEFGLYASIVIVTDILSVILGMGLGRALVRLHVEQQDEAGRGAVLGTALAAYAGMSLLIALLAYPASLIASRHLFGLEGETWVFAWAILGLIPSTLFNLQLNYIIVLKRSGFYLFISIVKAVLLTALSLWLVVLLNKGVFGIVIATLIGSTAVSLIILIDMYRTTSMSLSRPILAELLRFGSPLVPTIMLDTIQSSLDRYVIGSLQGSSALGNYGLGLRITSLLNLFVTAPFMQIWGVRQLEVLQAGDENRELPQIFFRFMLTLIGLSVGISIFSDEVIRLIASEAYAPAASVLPWLACVQVLAALRSYGELGLHYAKKTSPLIGISLTSLLIGAPIYWIVALKFGIVAIASVCAGVMLVRTGLTLLWADRHSSLVRMFPWYSFTAATAVAAVCVTGTFLLPADANLLEILAAKIGILMAFFAAALALLWRAERASWDSSALSSRWWWAGRRIEREV</sequence>
<evidence type="ECO:0000313" key="7">
    <source>
        <dbReference type="EMBL" id="SCY57055.1"/>
    </source>
</evidence>
<keyword evidence="5 6" id="KW-0472">Membrane</keyword>
<feature type="transmembrane region" description="Helical" evidence="6">
    <location>
        <begin position="45"/>
        <end position="69"/>
    </location>
</feature>
<name>A0A1G5GZM5_9HYPH</name>
<keyword evidence="2" id="KW-1003">Cell membrane</keyword>
<dbReference type="Pfam" id="PF13440">
    <property type="entry name" value="Polysacc_synt_3"/>
    <property type="match status" value="1"/>
</dbReference>
<comment type="subcellular location">
    <subcellularLocation>
        <location evidence="1">Cell membrane</location>
        <topology evidence="1">Multi-pass membrane protein</topology>
    </subcellularLocation>
</comment>
<evidence type="ECO:0000256" key="2">
    <source>
        <dbReference type="ARBA" id="ARBA00022475"/>
    </source>
</evidence>
<evidence type="ECO:0000256" key="1">
    <source>
        <dbReference type="ARBA" id="ARBA00004651"/>
    </source>
</evidence>
<feature type="transmembrane region" description="Helical" evidence="6">
    <location>
        <begin position="21"/>
        <end position="39"/>
    </location>
</feature>
<protein>
    <submittedName>
        <fullName evidence="7">Membrane protein involved in the export of O-antigen and teichoic acid</fullName>
    </submittedName>
</protein>
<evidence type="ECO:0000313" key="8">
    <source>
        <dbReference type="Proteomes" id="UP000199569"/>
    </source>
</evidence>
<accession>A0A1G5GZM5</accession>
<evidence type="ECO:0000256" key="5">
    <source>
        <dbReference type="ARBA" id="ARBA00023136"/>
    </source>
</evidence>